<evidence type="ECO:0000259" key="6">
    <source>
        <dbReference type="PROSITE" id="PS50850"/>
    </source>
</evidence>
<organism evidence="7 8">
    <name type="scientific">Cylicocyclus nassatus</name>
    <name type="common">Nematode worm</name>
    <dbReference type="NCBI Taxonomy" id="53992"/>
    <lineage>
        <taxon>Eukaryota</taxon>
        <taxon>Metazoa</taxon>
        <taxon>Ecdysozoa</taxon>
        <taxon>Nematoda</taxon>
        <taxon>Chromadorea</taxon>
        <taxon>Rhabditida</taxon>
        <taxon>Rhabditina</taxon>
        <taxon>Rhabditomorpha</taxon>
        <taxon>Strongyloidea</taxon>
        <taxon>Strongylidae</taxon>
        <taxon>Cylicocyclus</taxon>
    </lineage>
</organism>
<dbReference type="PANTHER" id="PTHR24064">
    <property type="entry name" value="SOLUTE CARRIER FAMILY 22 MEMBER"/>
    <property type="match status" value="1"/>
</dbReference>
<feature type="transmembrane region" description="Helical" evidence="5">
    <location>
        <begin position="44"/>
        <end position="70"/>
    </location>
</feature>
<evidence type="ECO:0000256" key="1">
    <source>
        <dbReference type="ARBA" id="ARBA00004141"/>
    </source>
</evidence>
<dbReference type="GO" id="GO:0022857">
    <property type="term" value="F:transmembrane transporter activity"/>
    <property type="evidence" value="ECO:0007669"/>
    <property type="project" value="InterPro"/>
</dbReference>
<gene>
    <name evidence="7" type="ORF">CYNAS_LOCUS19350</name>
</gene>
<feature type="transmembrane region" description="Helical" evidence="5">
    <location>
        <begin position="437"/>
        <end position="460"/>
    </location>
</feature>
<dbReference type="Pfam" id="PF00083">
    <property type="entry name" value="Sugar_tr"/>
    <property type="match status" value="1"/>
</dbReference>
<evidence type="ECO:0000256" key="5">
    <source>
        <dbReference type="SAM" id="Phobius"/>
    </source>
</evidence>
<dbReference type="Gene3D" id="1.20.1250.20">
    <property type="entry name" value="MFS general substrate transporter like domains"/>
    <property type="match status" value="1"/>
</dbReference>
<dbReference type="AlphaFoldDB" id="A0AA36HB67"/>
<proteinExistence type="predicted"/>
<evidence type="ECO:0000256" key="2">
    <source>
        <dbReference type="ARBA" id="ARBA00022692"/>
    </source>
</evidence>
<dbReference type="InterPro" id="IPR005828">
    <property type="entry name" value="MFS_sugar_transport-like"/>
</dbReference>
<keyword evidence="4 5" id="KW-0472">Membrane</keyword>
<feature type="domain" description="Major facilitator superfamily (MFS) profile" evidence="6">
    <location>
        <begin position="51"/>
        <end position="465"/>
    </location>
</feature>
<protein>
    <recommendedName>
        <fullName evidence="6">Major facilitator superfamily (MFS) profile domain-containing protein</fullName>
    </recommendedName>
</protein>
<dbReference type="PROSITE" id="PS50850">
    <property type="entry name" value="MFS"/>
    <property type="match status" value="1"/>
</dbReference>
<feature type="transmembrane region" description="Helical" evidence="5">
    <location>
        <begin position="382"/>
        <end position="400"/>
    </location>
</feature>
<keyword evidence="3 5" id="KW-1133">Transmembrane helix</keyword>
<feature type="transmembrane region" description="Helical" evidence="5">
    <location>
        <begin position="325"/>
        <end position="341"/>
    </location>
</feature>
<dbReference type="SUPFAM" id="SSF103473">
    <property type="entry name" value="MFS general substrate transporter"/>
    <property type="match status" value="1"/>
</dbReference>
<evidence type="ECO:0000313" key="7">
    <source>
        <dbReference type="EMBL" id="CAJ0607367.1"/>
    </source>
</evidence>
<dbReference type="GO" id="GO:0016020">
    <property type="term" value="C:membrane"/>
    <property type="evidence" value="ECO:0007669"/>
    <property type="project" value="UniProtKB-SubCell"/>
</dbReference>
<keyword evidence="2 5" id="KW-0812">Transmembrane</keyword>
<comment type="caution">
    <text evidence="7">The sequence shown here is derived from an EMBL/GenBank/DDBJ whole genome shotgun (WGS) entry which is preliminary data.</text>
</comment>
<comment type="subcellular location">
    <subcellularLocation>
        <location evidence="1">Membrane</location>
        <topology evidence="1">Multi-pass membrane protein</topology>
    </subcellularLocation>
</comment>
<dbReference type="Proteomes" id="UP001176961">
    <property type="component" value="Unassembled WGS sequence"/>
</dbReference>
<reference evidence="7" key="1">
    <citation type="submission" date="2023-07" db="EMBL/GenBank/DDBJ databases">
        <authorList>
            <consortium name="CYATHOMIX"/>
        </authorList>
    </citation>
    <scope>NUCLEOTIDE SEQUENCE</scope>
    <source>
        <strain evidence="7">N/A</strain>
    </source>
</reference>
<feature type="transmembrane region" description="Helical" evidence="5">
    <location>
        <begin position="126"/>
        <end position="143"/>
    </location>
</feature>
<feature type="transmembrane region" description="Helical" evidence="5">
    <location>
        <begin position="292"/>
        <end position="313"/>
    </location>
</feature>
<evidence type="ECO:0000256" key="3">
    <source>
        <dbReference type="ARBA" id="ARBA00022989"/>
    </source>
</evidence>
<dbReference type="InterPro" id="IPR020846">
    <property type="entry name" value="MFS_dom"/>
</dbReference>
<feature type="transmembrane region" description="Helical" evidence="5">
    <location>
        <begin position="211"/>
        <end position="231"/>
    </location>
</feature>
<evidence type="ECO:0000256" key="4">
    <source>
        <dbReference type="ARBA" id="ARBA00023136"/>
    </source>
</evidence>
<name>A0AA36HB67_CYLNA</name>
<dbReference type="CDD" id="cd17317">
    <property type="entry name" value="MFS_SLC22"/>
    <property type="match status" value="1"/>
</dbReference>
<dbReference type="EMBL" id="CATQJL010000316">
    <property type="protein sequence ID" value="CAJ0607367.1"/>
    <property type="molecule type" value="Genomic_DNA"/>
</dbReference>
<feature type="transmembrane region" description="Helical" evidence="5">
    <location>
        <begin position="185"/>
        <end position="205"/>
    </location>
</feature>
<feature type="transmembrane region" description="Helical" evidence="5">
    <location>
        <begin position="94"/>
        <end position="114"/>
    </location>
</feature>
<keyword evidence="8" id="KW-1185">Reference proteome</keyword>
<accession>A0AA36HB67</accession>
<feature type="transmembrane region" description="Helical" evidence="5">
    <location>
        <begin position="353"/>
        <end position="376"/>
    </location>
</feature>
<dbReference type="InterPro" id="IPR036259">
    <property type="entry name" value="MFS_trans_sf"/>
</dbReference>
<feature type="transmembrane region" description="Helical" evidence="5">
    <location>
        <begin position="149"/>
        <end position="173"/>
    </location>
</feature>
<sequence length="481" mass="53779">MMTCEDTSKDEHCLLQKDSSVNNTSDGLITPGEILNYLGPRNPFLVTCVLVTGLTWAVAAMNGMSTAFIIQSCENCSDMISLVDEFDLRHKNSWYADATVSAFMIGNGIGGTLVSKAADRYGRRPILILCFLTMAVTGILAAFSPSVMVFGVIRLVQGVFYTGSALVGWVLGYECTPVELRFFTTVYFGILWVVGYCIVTPLAMFSPNWRWLIFFVSIPQLVTAILCFILVPESLHFLALEKKERSIGDWLKRARGSKKTLMHIKAGTVVSSLEENPEAQNLFVELWAHKVFLVYTMVLIYLWNCDTFIYFGLSLYSTHFAGNIYLNYFLIGLVELPAYILSPIAMDRYGRRIVIALAHISAAMIFLILVFTPEIVWVRTTLWVFGKFAISCSFMSIYVYASEIFPTNIRNLSIGFCEMMSRVGGILAPYVKALGQISPILPMIVLSLISLIGGLITFILPETLNRQLPSTIKESSQRTRH</sequence>
<evidence type="ECO:0000313" key="8">
    <source>
        <dbReference type="Proteomes" id="UP001176961"/>
    </source>
</evidence>